<dbReference type="Proteomes" id="UP001057520">
    <property type="component" value="Chromosome"/>
</dbReference>
<keyword evidence="8" id="KW-0675">Receptor</keyword>
<comment type="similarity">
    <text evidence="4">Belongs to the TonB-dependent receptor family.</text>
</comment>
<keyword evidence="4" id="KW-0798">TonB box</keyword>
<keyword evidence="9" id="KW-1185">Reference proteome</keyword>
<accession>A0ABY4ZT59</accession>
<evidence type="ECO:0000256" key="2">
    <source>
        <dbReference type="ARBA" id="ARBA00023136"/>
    </source>
</evidence>
<feature type="signal peptide" evidence="5">
    <location>
        <begin position="1"/>
        <end position="31"/>
    </location>
</feature>
<keyword evidence="5" id="KW-0732">Signal</keyword>
<gene>
    <name evidence="8" type="ORF">MZV50_25590</name>
</gene>
<name>A0ABY4ZT59_9CAUL</name>
<dbReference type="PANTHER" id="PTHR40980">
    <property type="entry name" value="PLUG DOMAIN-CONTAINING PROTEIN"/>
    <property type="match status" value="1"/>
</dbReference>
<keyword evidence="3" id="KW-0998">Cell outer membrane</keyword>
<dbReference type="EMBL" id="CP096040">
    <property type="protein sequence ID" value="USQ95870.1"/>
    <property type="molecule type" value="Genomic_DNA"/>
</dbReference>
<dbReference type="SUPFAM" id="SSF56935">
    <property type="entry name" value="Porins"/>
    <property type="match status" value="1"/>
</dbReference>
<proteinExistence type="inferred from homology"/>
<evidence type="ECO:0000313" key="8">
    <source>
        <dbReference type="EMBL" id="USQ95870.1"/>
    </source>
</evidence>
<dbReference type="InterPro" id="IPR037066">
    <property type="entry name" value="Plug_dom_sf"/>
</dbReference>
<feature type="domain" description="TonB-dependent receptor plug" evidence="7">
    <location>
        <begin position="69"/>
        <end position="182"/>
    </location>
</feature>
<dbReference type="InterPro" id="IPR036942">
    <property type="entry name" value="Beta-barrel_TonB_sf"/>
</dbReference>
<evidence type="ECO:0000259" key="7">
    <source>
        <dbReference type="Pfam" id="PF07715"/>
    </source>
</evidence>
<keyword evidence="2 4" id="KW-0472">Membrane</keyword>
<dbReference type="Pfam" id="PF07715">
    <property type="entry name" value="Plug"/>
    <property type="match status" value="1"/>
</dbReference>
<sequence length="1112" mass="121434">MDTHPRRAGVRAMLLASTCLVIGSGFSQAFAQEAPAAQGPNAAKDTQEVEAVVVTGYRASLQSALNIKRQSDVMIDAINAEDIADFPDANLAESLQRIPGISIDRDNGEGRTITVRGLGGDFTRVRINNLEALSTAGTNDTNSTAINSTRTFDFNVFASELFNSLKVRKTASAETDEGSLGATVDLQTGRPFDYRKDRYALSVEDAYYQNGKHHNPRLAGLFSKRFANDKMGFLASAAYSEKDSETDQYRRQIVTGEYVYRSATWATLENPRRAGFSAPVGTLFTNRISNPTATNPGTVSGTAAITNPAYIDAVTGSDPAAYALLHPSLDGSQIIFPALAGPEQQDLHQKRLGLTASYQWDISSRTRLTIDGLHSNQKSTSTLNQLLPFGLNRNNTNATYATANAATALASKRGLYPGTCTYTAGGPFASPIDCGQATYGGALVAGTSFSYNPNNLDVYDYYNSPVSRGYVPSADGLAMRAQQIGRPATDVLAAHVTNGVADYLQLRNLDWAARADQGSYNTNFDQVSFNLTHEFSDRFRADFTYGLSRSKLNSYGKMAEWGQFDQPATFTYDERGGGDMPLFDAGFNAADPNQWTILKGVSFLRYHKKVVENRYNSWKADFTWELNDNLTLKFGGTQRDYRFSTSQTERQNVQINPTEKEAGVSIASLGKVIDFGQGLDVPAGTTTSWFGPDIQKFDDLFGFTCECINKWGDWRLTQFRQQGRETFAVREQTEGAYGQVNFNYDFFGGWNTFGNIGVRYAKTDVDSTGRSTGGRTVQGGNSYSDVLPSFNIAIRPRDNLYFRFGAAQTMSRPTLQQLAPTMTQLTIPEGGMTSGATLTIGNPKLSPFRANNFDAAVEWYYAEGGLISVALFKKKIGSYPQTVRFAAPLSTFLDAEGLASLIEQFGANSDQAAYIRGDYDATARQFRDAPGGELKGWEVNYQQAFTFLPGLLKNTGIQLNATHIQSELTYILDPGTDTTPATLGKAPWLGASPNAVNLTLYYEDKRINTRVSLAQRDGYYTTYPLVAGACAPGVVGGVACDTPLINDFGGSKDTLNVDFAFSYKLSDQASFSIEGLNMTNQATSRYYYADNPVAALYGSPGRQFTVGFRFKH</sequence>
<dbReference type="InterPro" id="IPR012910">
    <property type="entry name" value="Plug_dom"/>
</dbReference>
<organism evidence="8 9">
    <name type="scientific">Caulobacter segnis</name>
    <dbReference type="NCBI Taxonomy" id="88688"/>
    <lineage>
        <taxon>Bacteria</taxon>
        <taxon>Pseudomonadati</taxon>
        <taxon>Pseudomonadota</taxon>
        <taxon>Alphaproteobacteria</taxon>
        <taxon>Caulobacterales</taxon>
        <taxon>Caulobacteraceae</taxon>
        <taxon>Caulobacter</taxon>
    </lineage>
</organism>
<reference evidence="8 9" key="1">
    <citation type="submission" date="2022-04" db="EMBL/GenBank/DDBJ databases">
        <title>Genome sequence of soybean root-associated Caulobacter segnis RL271.</title>
        <authorList>
            <person name="Longley R."/>
            <person name="Bonito G."/>
            <person name="Trigodet F."/>
            <person name="Crosson S."/>
            <person name="Fiebig A."/>
        </authorList>
    </citation>
    <scope>NUCLEOTIDE SEQUENCE [LARGE SCALE GENOMIC DNA]</scope>
    <source>
        <strain evidence="8 9">RL271</strain>
    </source>
</reference>
<evidence type="ECO:0000259" key="6">
    <source>
        <dbReference type="Pfam" id="PF00593"/>
    </source>
</evidence>
<dbReference type="InterPro" id="IPR000531">
    <property type="entry name" value="Beta-barrel_TonB"/>
</dbReference>
<feature type="domain" description="TonB-dependent receptor-like beta-barrel" evidence="6">
    <location>
        <begin position="569"/>
        <end position="1077"/>
    </location>
</feature>
<feature type="chain" id="PRO_5046682556" evidence="5">
    <location>
        <begin position="32"/>
        <end position="1112"/>
    </location>
</feature>
<evidence type="ECO:0000313" key="9">
    <source>
        <dbReference type="Proteomes" id="UP001057520"/>
    </source>
</evidence>
<protein>
    <submittedName>
        <fullName evidence="8">TonB-dependent receptor</fullName>
    </submittedName>
</protein>
<dbReference type="Pfam" id="PF00593">
    <property type="entry name" value="TonB_dep_Rec_b-barrel"/>
    <property type="match status" value="1"/>
</dbReference>
<dbReference type="Gene3D" id="2.170.130.10">
    <property type="entry name" value="TonB-dependent receptor, plug domain"/>
    <property type="match status" value="1"/>
</dbReference>
<evidence type="ECO:0000256" key="1">
    <source>
        <dbReference type="ARBA" id="ARBA00004442"/>
    </source>
</evidence>
<evidence type="ECO:0000256" key="5">
    <source>
        <dbReference type="SAM" id="SignalP"/>
    </source>
</evidence>
<evidence type="ECO:0000256" key="3">
    <source>
        <dbReference type="ARBA" id="ARBA00023237"/>
    </source>
</evidence>
<evidence type="ECO:0000256" key="4">
    <source>
        <dbReference type="RuleBase" id="RU003357"/>
    </source>
</evidence>
<comment type="subcellular location">
    <subcellularLocation>
        <location evidence="1 4">Cell outer membrane</location>
    </subcellularLocation>
</comment>
<dbReference type="PANTHER" id="PTHR40980:SF3">
    <property type="entry name" value="TONB-DEPENDENT RECEPTOR-LIKE BETA-BARREL DOMAIN-CONTAINING PROTEIN"/>
    <property type="match status" value="1"/>
</dbReference>
<dbReference type="Gene3D" id="2.40.170.20">
    <property type="entry name" value="TonB-dependent receptor, beta-barrel domain"/>
    <property type="match status" value="1"/>
</dbReference>